<accession>A0A9D4IIN3</accession>
<proteinExistence type="predicted"/>
<evidence type="ECO:0000313" key="1">
    <source>
        <dbReference type="EMBL" id="KAH3773977.1"/>
    </source>
</evidence>
<gene>
    <name evidence="1" type="ORF">DPMN_175347</name>
</gene>
<dbReference type="Proteomes" id="UP000828390">
    <property type="component" value="Unassembled WGS sequence"/>
</dbReference>
<organism evidence="1 2">
    <name type="scientific">Dreissena polymorpha</name>
    <name type="common">Zebra mussel</name>
    <name type="synonym">Mytilus polymorpha</name>
    <dbReference type="NCBI Taxonomy" id="45954"/>
    <lineage>
        <taxon>Eukaryota</taxon>
        <taxon>Metazoa</taxon>
        <taxon>Spiralia</taxon>
        <taxon>Lophotrochozoa</taxon>
        <taxon>Mollusca</taxon>
        <taxon>Bivalvia</taxon>
        <taxon>Autobranchia</taxon>
        <taxon>Heteroconchia</taxon>
        <taxon>Euheterodonta</taxon>
        <taxon>Imparidentia</taxon>
        <taxon>Neoheterodontei</taxon>
        <taxon>Myida</taxon>
        <taxon>Dreissenoidea</taxon>
        <taxon>Dreissenidae</taxon>
        <taxon>Dreissena</taxon>
    </lineage>
</organism>
<evidence type="ECO:0000313" key="2">
    <source>
        <dbReference type="Proteomes" id="UP000828390"/>
    </source>
</evidence>
<name>A0A9D4IIN3_DREPO</name>
<keyword evidence="2" id="KW-1185">Reference proteome</keyword>
<reference evidence="1" key="1">
    <citation type="journal article" date="2019" name="bioRxiv">
        <title>The Genome of the Zebra Mussel, Dreissena polymorpha: A Resource for Invasive Species Research.</title>
        <authorList>
            <person name="McCartney M.A."/>
            <person name="Auch B."/>
            <person name="Kono T."/>
            <person name="Mallez S."/>
            <person name="Zhang Y."/>
            <person name="Obille A."/>
            <person name="Becker A."/>
            <person name="Abrahante J.E."/>
            <person name="Garbe J."/>
            <person name="Badalamenti J.P."/>
            <person name="Herman A."/>
            <person name="Mangelson H."/>
            <person name="Liachko I."/>
            <person name="Sullivan S."/>
            <person name="Sone E.D."/>
            <person name="Koren S."/>
            <person name="Silverstein K.A.T."/>
            <person name="Beckman K.B."/>
            <person name="Gohl D.M."/>
        </authorList>
    </citation>
    <scope>NUCLEOTIDE SEQUENCE</scope>
    <source>
        <strain evidence="1">Duluth1</strain>
        <tissue evidence="1">Whole animal</tissue>
    </source>
</reference>
<dbReference type="EMBL" id="JAIWYP010000009">
    <property type="protein sequence ID" value="KAH3773977.1"/>
    <property type="molecule type" value="Genomic_DNA"/>
</dbReference>
<sequence>MDSTGMAELGCKVVNSSDGSGEMSITCIVRVPNIADSEWKSIHIINQKVESTDIEGNKCTCKYKQNEFLIAFMTSNQFDK</sequence>
<comment type="caution">
    <text evidence="1">The sequence shown here is derived from an EMBL/GenBank/DDBJ whole genome shotgun (WGS) entry which is preliminary data.</text>
</comment>
<dbReference type="AlphaFoldDB" id="A0A9D4IIN3"/>
<protein>
    <submittedName>
        <fullName evidence="1">Uncharacterized protein</fullName>
    </submittedName>
</protein>
<reference evidence="1" key="2">
    <citation type="submission" date="2020-11" db="EMBL/GenBank/DDBJ databases">
        <authorList>
            <person name="McCartney M.A."/>
            <person name="Auch B."/>
            <person name="Kono T."/>
            <person name="Mallez S."/>
            <person name="Becker A."/>
            <person name="Gohl D.M."/>
            <person name="Silverstein K.A.T."/>
            <person name="Koren S."/>
            <person name="Bechman K.B."/>
            <person name="Herman A."/>
            <person name="Abrahante J.E."/>
            <person name="Garbe J."/>
        </authorList>
    </citation>
    <scope>NUCLEOTIDE SEQUENCE</scope>
    <source>
        <strain evidence="1">Duluth1</strain>
        <tissue evidence="1">Whole animal</tissue>
    </source>
</reference>